<dbReference type="PIRSF" id="PIRSF000189">
    <property type="entry name" value="D-aa_oxidase"/>
    <property type="match status" value="1"/>
</dbReference>
<dbReference type="GO" id="GO:0071949">
    <property type="term" value="F:FAD binding"/>
    <property type="evidence" value="ECO:0007669"/>
    <property type="project" value="InterPro"/>
</dbReference>
<evidence type="ECO:0000313" key="9">
    <source>
        <dbReference type="EMBL" id="VVC98557.1"/>
    </source>
</evidence>
<keyword evidence="4" id="KW-0285">Flavoprotein</keyword>
<comment type="similarity">
    <text evidence="3">Belongs to the DAMOX/DASOX family.</text>
</comment>
<reference evidence="9 10" key="1">
    <citation type="submission" date="2017-07" db="EMBL/GenBank/DDBJ databases">
        <authorList>
            <person name="Talla V."/>
            <person name="Backstrom N."/>
        </authorList>
    </citation>
    <scope>NUCLEOTIDE SEQUENCE [LARGE SCALE GENOMIC DNA]</scope>
</reference>
<keyword evidence="5 7" id="KW-0274">FAD</keyword>
<comment type="cofactor">
    <cofactor evidence="1 7">
        <name>FAD</name>
        <dbReference type="ChEBI" id="CHEBI:57692"/>
    </cofactor>
</comment>
<feature type="binding site" evidence="7">
    <location>
        <position position="280"/>
    </location>
    <ligand>
        <name>D-dopa</name>
        <dbReference type="ChEBI" id="CHEBI:149689"/>
    </ligand>
</feature>
<dbReference type="PANTHER" id="PTHR11530:SF11">
    <property type="entry name" value="D-ASPARTATE OXIDASE"/>
    <property type="match status" value="1"/>
</dbReference>
<dbReference type="SUPFAM" id="SSF54373">
    <property type="entry name" value="FAD-linked reductases, C-terminal domain"/>
    <property type="match status" value="1"/>
</dbReference>
<feature type="binding site" evidence="7">
    <location>
        <begin position="305"/>
        <end position="310"/>
    </location>
    <ligand>
        <name>FAD</name>
        <dbReference type="ChEBI" id="CHEBI:57692"/>
    </ligand>
</feature>
<organism evidence="9 10">
    <name type="scientific">Leptidea sinapis</name>
    <dbReference type="NCBI Taxonomy" id="189913"/>
    <lineage>
        <taxon>Eukaryota</taxon>
        <taxon>Metazoa</taxon>
        <taxon>Ecdysozoa</taxon>
        <taxon>Arthropoda</taxon>
        <taxon>Hexapoda</taxon>
        <taxon>Insecta</taxon>
        <taxon>Pterygota</taxon>
        <taxon>Neoptera</taxon>
        <taxon>Endopterygota</taxon>
        <taxon>Lepidoptera</taxon>
        <taxon>Glossata</taxon>
        <taxon>Ditrysia</taxon>
        <taxon>Papilionoidea</taxon>
        <taxon>Pieridae</taxon>
        <taxon>Dismorphiinae</taxon>
        <taxon>Leptidea</taxon>
    </lineage>
</organism>
<dbReference type="EMBL" id="FZQP02003656">
    <property type="protein sequence ID" value="VVC98557.1"/>
    <property type="molecule type" value="Genomic_DNA"/>
</dbReference>
<evidence type="ECO:0000256" key="6">
    <source>
        <dbReference type="ARBA" id="ARBA00023002"/>
    </source>
</evidence>
<accession>A0A5E4QLM8</accession>
<evidence type="ECO:0000259" key="8">
    <source>
        <dbReference type="Pfam" id="PF01266"/>
    </source>
</evidence>
<dbReference type="Pfam" id="PF01266">
    <property type="entry name" value="DAO"/>
    <property type="match status" value="1"/>
</dbReference>
<evidence type="ECO:0000313" key="10">
    <source>
        <dbReference type="Proteomes" id="UP000324832"/>
    </source>
</evidence>
<feature type="domain" description="FAD dependent oxidoreductase" evidence="8">
    <location>
        <begin position="3"/>
        <end position="321"/>
    </location>
</feature>
<evidence type="ECO:0000256" key="2">
    <source>
        <dbReference type="ARBA" id="ARBA00004253"/>
    </source>
</evidence>
<gene>
    <name evidence="9" type="ORF">LSINAPIS_LOCUS9613</name>
</gene>
<evidence type="ECO:0000256" key="3">
    <source>
        <dbReference type="ARBA" id="ARBA00006730"/>
    </source>
</evidence>
<dbReference type="GO" id="GO:0005782">
    <property type="term" value="C:peroxisomal matrix"/>
    <property type="evidence" value="ECO:0007669"/>
    <property type="project" value="UniProtKB-SubCell"/>
</dbReference>
<dbReference type="PANTHER" id="PTHR11530">
    <property type="entry name" value="D-AMINO ACID OXIDASE"/>
    <property type="match status" value="1"/>
</dbReference>
<dbReference type="GO" id="GO:0003884">
    <property type="term" value="F:D-amino-acid oxidase activity"/>
    <property type="evidence" value="ECO:0007669"/>
    <property type="project" value="InterPro"/>
</dbReference>
<dbReference type="SUPFAM" id="SSF51971">
    <property type="entry name" value="Nucleotide-binding domain"/>
    <property type="match status" value="1"/>
</dbReference>
<sequence length="334" mass="37569">MSKVLVLGAGVNGLTCALRIKEKYPNVDVTIIGSELTPNTTGDGSGGLWLPYLSSNTPPHLISKWGMESFRKLHEYWVQGGYDVCLMPVYELYRPGNAGTIPMGWHNDVYGFRTLDKRHLDYVNDLYSANYISGTIFTTFKVVTNTLLRRYMERLRELNVRIIRDSVTSLLDPQYDGYDVVVNCLGLGARDVVPDERVRPVRGQIAKVHAPWINYTIQDKSTGHYIIPNDVECILGGTGQIDNFNIQVDEKDSDFILSGCEKIFPSLKNATLVSQWAGLRPGRDQVRLEAEIINNKLYIHNYGHGGSGFTLFWGCAGDVVDLYEKHTKRNTSKL</sequence>
<comment type="subcellular location">
    <subcellularLocation>
        <location evidence="2">Peroxisome matrix</location>
    </subcellularLocation>
</comment>
<dbReference type="Gene3D" id="3.40.50.720">
    <property type="entry name" value="NAD(P)-binding Rossmann-like Domain"/>
    <property type="match status" value="1"/>
</dbReference>
<protein>
    <recommendedName>
        <fullName evidence="8">FAD dependent oxidoreductase domain-containing protein</fullName>
    </recommendedName>
</protein>
<feature type="binding site" evidence="7">
    <location>
        <position position="167"/>
    </location>
    <ligand>
        <name>FAD</name>
        <dbReference type="ChEBI" id="CHEBI:57692"/>
    </ligand>
</feature>
<evidence type="ECO:0000256" key="7">
    <source>
        <dbReference type="PIRSR" id="PIRSR000189-1"/>
    </source>
</evidence>
<dbReference type="Gene3D" id="3.30.9.10">
    <property type="entry name" value="D-Amino Acid Oxidase, subunit A, domain 2"/>
    <property type="match status" value="1"/>
</dbReference>
<evidence type="ECO:0000256" key="1">
    <source>
        <dbReference type="ARBA" id="ARBA00001974"/>
    </source>
</evidence>
<dbReference type="Proteomes" id="UP000324832">
    <property type="component" value="Unassembled WGS sequence"/>
</dbReference>
<dbReference type="GO" id="GO:0019478">
    <property type="term" value="P:D-amino acid catabolic process"/>
    <property type="evidence" value="ECO:0007669"/>
    <property type="project" value="TreeGrafter"/>
</dbReference>
<evidence type="ECO:0000256" key="4">
    <source>
        <dbReference type="ARBA" id="ARBA00022630"/>
    </source>
</evidence>
<feature type="binding site" evidence="7">
    <location>
        <position position="225"/>
    </location>
    <ligand>
        <name>D-dopa</name>
        <dbReference type="ChEBI" id="CHEBI:149689"/>
    </ligand>
</feature>
<dbReference type="InterPro" id="IPR006076">
    <property type="entry name" value="FAD-dep_OxRdtase"/>
</dbReference>
<keyword evidence="10" id="KW-1185">Reference proteome</keyword>
<dbReference type="AlphaFoldDB" id="A0A5E4QLM8"/>
<keyword evidence="6" id="KW-0560">Oxidoreductase</keyword>
<evidence type="ECO:0000256" key="5">
    <source>
        <dbReference type="ARBA" id="ARBA00022827"/>
    </source>
</evidence>
<name>A0A5E4QLM8_9NEOP</name>
<dbReference type="InterPro" id="IPR023209">
    <property type="entry name" value="DAO"/>
</dbReference>
<proteinExistence type="inferred from homology"/>
<feature type="binding site" evidence="7">
    <location>
        <position position="306"/>
    </location>
    <ligand>
        <name>D-dopa</name>
        <dbReference type="ChEBI" id="CHEBI:149689"/>
    </ligand>
</feature>